<keyword evidence="4" id="KW-1133">Transmembrane helix</keyword>
<feature type="transmembrane region" description="Helical" evidence="4">
    <location>
        <begin position="6"/>
        <end position="25"/>
    </location>
</feature>
<dbReference type="Pfam" id="PF13641">
    <property type="entry name" value="Glyco_tranf_2_3"/>
    <property type="match status" value="1"/>
</dbReference>
<keyword evidence="4" id="KW-0472">Membrane</keyword>
<evidence type="ECO:0000313" key="5">
    <source>
        <dbReference type="EMBL" id="NER61160.1"/>
    </source>
</evidence>
<organism evidence="5 6">
    <name type="scientific">Pseudomonas brassicae</name>
    <dbReference type="NCBI Taxonomy" id="2708063"/>
    <lineage>
        <taxon>Bacteria</taxon>
        <taxon>Pseudomonadati</taxon>
        <taxon>Pseudomonadota</taxon>
        <taxon>Gammaproteobacteria</taxon>
        <taxon>Pseudomonadales</taxon>
        <taxon>Pseudomonadaceae</taxon>
        <taxon>Pseudomonas</taxon>
    </lineage>
</organism>
<evidence type="ECO:0000256" key="3">
    <source>
        <dbReference type="ARBA" id="ARBA00022679"/>
    </source>
</evidence>
<name>A0A6M0D4R6_9PSED</name>
<accession>A0A6M0D4R6</accession>
<feature type="transmembrane region" description="Helical" evidence="4">
    <location>
        <begin position="324"/>
        <end position="342"/>
    </location>
</feature>
<sequence length="416" mass="45937">MLLSVLEVIVGLSNVILGVLLLFHVRSALRATIGPCSQEPAQGNVAIMIPFFNEPHDTLIDALNAIEQQDYLGRIEIILVDDGSTNDTSVHVRRWLAQRRHWRYHLEVLERNGGRKGKALDIAMGLVSRMAEVVTVIDSDTLLAPSALQRAMDVLLQDERNVACCGLIIPMQRQGNLVEKLQYYEHTGFLLAVKHAQSKIGKVAVIAGAFSLHRTWALKELGGWGQWLVEDVAWTWKALANGYRIVYAEDAIAYTVCPSSFTQLFRQRRRWARGKVEAVVAAWQTSRWQSVLLMPWTLLWGQISFLPCLLIAPALAWVPGSSGLAVMVTLNVGLMIVLYLLAHKRDPNHRRVARGARISAALKATACNLLFDVINIPANLLGVVDGVCNRPKAWLTRLPHGAGNSASSPNDADAST</sequence>
<dbReference type="CDD" id="cd06423">
    <property type="entry name" value="CESA_like"/>
    <property type="match status" value="1"/>
</dbReference>
<comment type="caution">
    <text evidence="5">The sequence shown here is derived from an EMBL/GenBank/DDBJ whole genome shotgun (WGS) entry which is preliminary data.</text>
</comment>
<keyword evidence="4" id="KW-0812">Transmembrane</keyword>
<dbReference type="PANTHER" id="PTHR43630:SF1">
    <property type="entry name" value="POLY-BETA-1,6-N-ACETYL-D-GLUCOSAMINE SYNTHASE"/>
    <property type="match status" value="1"/>
</dbReference>
<dbReference type="EMBL" id="JAAHBV010000361">
    <property type="protein sequence ID" value="NER61160.1"/>
    <property type="molecule type" value="Genomic_DNA"/>
</dbReference>
<evidence type="ECO:0000256" key="1">
    <source>
        <dbReference type="ARBA" id="ARBA00006739"/>
    </source>
</evidence>
<dbReference type="PANTHER" id="PTHR43630">
    <property type="entry name" value="POLY-BETA-1,6-N-ACETYL-D-GLUCOSAMINE SYNTHASE"/>
    <property type="match status" value="1"/>
</dbReference>
<dbReference type="SUPFAM" id="SSF53448">
    <property type="entry name" value="Nucleotide-diphospho-sugar transferases"/>
    <property type="match status" value="1"/>
</dbReference>
<keyword evidence="2" id="KW-0328">Glycosyltransferase</keyword>
<comment type="similarity">
    <text evidence="1">Belongs to the glycosyltransferase 2 family.</text>
</comment>
<dbReference type="GO" id="GO:0016757">
    <property type="term" value="F:glycosyltransferase activity"/>
    <property type="evidence" value="ECO:0007669"/>
    <property type="project" value="UniProtKB-KW"/>
</dbReference>
<reference evidence="5 6" key="1">
    <citation type="submission" date="2020-02" db="EMBL/GenBank/DDBJ databases">
        <title>Broccoli isolated Pseudomonas sp.</title>
        <authorList>
            <person name="Fujikawa T."/>
            <person name="Sawada H."/>
        </authorList>
    </citation>
    <scope>NUCLEOTIDE SEQUENCE [LARGE SCALE GENOMIC DNA]</scope>
    <source>
        <strain evidence="5 6">MAFF212428</strain>
    </source>
</reference>
<dbReference type="InterPro" id="IPR029044">
    <property type="entry name" value="Nucleotide-diphossugar_trans"/>
</dbReference>
<protein>
    <submittedName>
        <fullName evidence="5">Glycosyltransferase family 2 protein</fullName>
    </submittedName>
</protein>
<feature type="transmembrane region" description="Helical" evidence="4">
    <location>
        <begin position="296"/>
        <end position="318"/>
    </location>
</feature>
<gene>
    <name evidence="5" type="ORF">G3435_16625</name>
</gene>
<evidence type="ECO:0000256" key="2">
    <source>
        <dbReference type="ARBA" id="ARBA00022676"/>
    </source>
</evidence>
<proteinExistence type="inferred from homology"/>
<keyword evidence="3 5" id="KW-0808">Transferase</keyword>
<dbReference type="Proteomes" id="UP000480410">
    <property type="component" value="Unassembled WGS sequence"/>
</dbReference>
<evidence type="ECO:0000313" key="6">
    <source>
        <dbReference type="Proteomes" id="UP000480410"/>
    </source>
</evidence>
<dbReference type="Gene3D" id="3.90.550.10">
    <property type="entry name" value="Spore Coat Polysaccharide Biosynthesis Protein SpsA, Chain A"/>
    <property type="match status" value="1"/>
</dbReference>
<dbReference type="AlphaFoldDB" id="A0A6M0D4R6"/>
<evidence type="ECO:0000256" key="4">
    <source>
        <dbReference type="SAM" id="Phobius"/>
    </source>
</evidence>